<evidence type="ECO:0008006" key="5">
    <source>
        <dbReference type="Google" id="ProtNLM"/>
    </source>
</evidence>
<name>A0ABD3MJJ2_9STRA</name>
<reference evidence="3 4" key="1">
    <citation type="submission" date="2024-10" db="EMBL/GenBank/DDBJ databases">
        <title>Updated reference genomes for cyclostephanoid diatoms.</title>
        <authorList>
            <person name="Roberts W.R."/>
            <person name="Alverson A.J."/>
        </authorList>
    </citation>
    <scope>NUCLEOTIDE SEQUENCE [LARGE SCALE GENOMIC DNA]</scope>
    <source>
        <strain evidence="3 4">AJA232-27</strain>
    </source>
</reference>
<feature type="transmembrane region" description="Helical" evidence="2">
    <location>
        <begin position="688"/>
        <end position="706"/>
    </location>
</feature>
<feature type="region of interest" description="Disordered" evidence="1">
    <location>
        <begin position="167"/>
        <end position="186"/>
    </location>
</feature>
<keyword evidence="4" id="KW-1185">Reference proteome</keyword>
<gene>
    <name evidence="3" type="ORF">ACHAWU_004057</name>
</gene>
<protein>
    <recommendedName>
        <fullName evidence="5">Transmembrane protein</fullName>
    </recommendedName>
</protein>
<dbReference type="AlphaFoldDB" id="A0ABD3MJJ2"/>
<dbReference type="EMBL" id="JALLBG020000108">
    <property type="protein sequence ID" value="KAL3764245.1"/>
    <property type="molecule type" value="Genomic_DNA"/>
</dbReference>
<feature type="region of interest" description="Disordered" evidence="1">
    <location>
        <begin position="42"/>
        <end position="160"/>
    </location>
</feature>
<comment type="caution">
    <text evidence="3">The sequence shown here is derived from an EMBL/GenBank/DDBJ whole genome shotgun (WGS) entry which is preliminary data.</text>
</comment>
<feature type="transmembrane region" description="Helical" evidence="2">
    <location>
        <begin position="611"/>
        <end position="634"/>
    </location>
</feature>
<keyword evidence="2" id="KW-1133">Transmembrane helix</keyword>
<evidence type="ECO:0000313" key="3">
    <source>
        <dbReference type="EMBL" id="KAL3764245.1"/>
    </source>
</evidence>
<proteinExistence type="predicted"/>
<accession>A0ABD3MJJ2</accession>
<feature type="transmembrane region" description="Helical" evidence="2">
    <location>
        <begin position="565"/>
        <end position="583"/>
    </location>
</feature>
<keyword evidence="2" id="KW-0812">Transmembrane</keyword>
<feature type="region of interest" description="Disordered" evidence="1">
    <location>
        <begin position="1"/>
        <end position="28"/>
    </location>
</feature>
<sequence>MASSTPSSISRGKGAEVKGGGDRTPTLSDLLADDIRDYFLRESDGDLFDSRGRGRGGNRTPQSREEGHHPFRPHAGRESNFVQPYSYLSASSDSDADSIDSGGIGRSSSTSSSLFQGVTKSMTYDSHTSGGGWSSSSPSSSRVRASNNNRHPLDKPDSLIYAEGGRAPFQTQSQQRHCSHQQDDSELMNDRRYHTCSGEECGESSGSTLLEDDNQYSDSSADSSATSSNCEHHPQHYDRGVFHRDEHKQLAPLYQNVDLSDKLVRFHHSLELKQDDERDRLLGKFNGSGSVDYSSMNTSSAKGALPTGRRTQHYMNKNNRRLGGPGSIPLRLDDAIEVIQGKMNTMLLRLELFISNMPSLVGSLALAWCSLGVDWFKWYEVTFDTCRPTNYHSQLCEYTEFPGCFVCETERGSYQFFLQFHYLCSTIAFILSSFLVGKIIIAFPVVRDELANPTTAAPLGLLCMAFEKVFAGNFGYIGEVITLVASALQTAVGCWFIFISVVYKTLPEPSWFPNTTGIGLAAVKMYLYWTMGAYFLSGFSLVAFSMFYIVALYRIHTNAKISLPVCWVQLSGPAVVLYGFTIFSQPGSFGDNSALLIPENKAHFTRIHQQYYMPVLHVLFAFCMISMVSSLYLLRARWKTFRDKQFSPAHVSFCAPLFSHANAMQAYMSSLNLFSPLPPESMFKVLLYNYWTFCLICGTMLILVMTGEFVRHLPCWCQLDVEDDEMPPEPEKTIVSQLLQRGDAGDSMTQSFVSAAVLQANESGALVRVLRGGEMKYVRSRRMPSMGFDPIMNASELLSERDLLLQRVTHTAIPARDRGGISSFSGTPFVMANEAGRPGRHRLNCISLDNM</sequence>
<evidence type="ECO:0000256" key="2">
    <source>
        <dbReference type="SAM" id="Phobius"/>
    </source>
</evidence>
<feature type="transmembrane region" description="Helical" evidence="2">
    <location>
        <begin position="483"/>
        <end position="506"/>
    </location>
</feature>
<keyword evidence="2" id="KW-0472">Membrane</keyword>
<feature type="transmembrane region" description="Helical" evidence="2">
    <location>
        <begin position="526"/>
        <end position="553"/>
    </location>
</feature>
<feature type="compositionally biased region" description="Polar residues" evidence="1">
    <location>
        <begin position="114"/>
        <end position="125"/>
    </location>
</feature>
<feature type="compositionally biased region" description="Low complexity" evidence="1">
    <location>
        <begin position="197"/>
        <end position="209"/>
    </location>
</feature>
<feature type="region of interest" description="Disordered" evidence="1">
    <location>
        <begin position="197"/>
        <end position="236"/>
    </location>
</feature>
<feature type="transmembrane region" description="Helical" evidence="2">
    <location>
        <begin position="420"/>
        <end position="443"/>
    </location>
</feature>
<evidence type="ECO:0000256" key="1">
    <source>
        <dbReference type="SAM" id="MobiDB-lite"/>
    </source>
</evidence>
<feature type="compositionally biased region" description="Polar residues" evidence="1">
    <location>
        <begin position="1"/>
        <end position="10"/>
    </location>
</feature>
<feature type="compositionally biased region" description="Low complexity" evidence="1">
    <location>
        <begin position="134"/>
        <end position="150"/>
    </location>
</feature>
<evidence type="ECO:0000313" key="4">
    <source>
        <dbReference type="Proteomes" id="UP001530293"/>
    </source>
</evidence>
<feature type="compositionally biased region" description="Basic and acidic residues" evidence="1">
    <location>
        <begin position="42"/>
        <end position="52"/>
    </location>
</feature>
<organism evidence="3 4">
    <name type="scientific">Discostella pseudostelligera</name>
    <dbReference type="NCBI Taxonomy" id="259834"/>
    <lineage>
        <taxon>Eukaryota</taxon>
        <taxon>Sar</taxon>
        <taxon>Stramenopiles</taxon>
        <taxon>Ochrophyta</taxon>
        <taxon>Bacillariophyta</taxon>
        <taxon>Coscinodiscophyceae</taxon>
        <taxon>Thalassiosirophycidae</taxon>
        <taxon>Stephanodiscales</taxon>
        <taxon>Stephanodiscaceae</taxon>
        <taxon>Discostella</taxon>
    </lineage>
</organism>
<dbReference type="Proteomes" id="UP001530293">
    <property type="component" value="Unassembled WGS sequence"/>
</dbReference>
<feature type="compositionally biased region" description="Low complexity" evidence="1">
    <location>
        <begin position="217"/>
        <end position="228"/>
    </location>
</feature>